<evidence type="ECO:0000256" key="4">
    <source>
        <dbReference type="SAM" id="MobiDB-lite"/>
    </source>
</evidence>
<evidence type="ECO:0000256" key="1">
    <source>
        <dbReference type="ARBA" id="ARBA00049360"/>
    </source>
</evidence>
<dbReference type="SUPFAM" id="SSF53067">
    <property type="entry name" value="Actin-like ATPase domain"/>
    <property type="match status" value="1"/>
</dbReference>
<feature type="compositionally biased region" description="Basic residues" evidence="4">
    <location>
        <begin position="48"/>
        <end position="64"/>
    </location>
</feature>
<feature type="coiled-coil region" evidence="3">
    <location>
        <begin position="1160"/>
        <end position="1265"/>
    </location>
</feature>
<feature type="coiled-coil region" evidence="3">
    <location>
        <begin position="384"/>
        <end position="411"/>
    </location>
</feature>
<feature type="region of interest" description="Disordered" evidence="4">
    <location>
        <begin position="2027"/>
        <end position="2046"/>
    </location>
</feature>
<feature type="region of interest" description="Disordered" evidence="4">
    <location>
        <begin position="20"/>
        <end position="71"/>
    </location>
</feature>
<feature type="compositionally biased region" description="Low complexity" evidence="4">
    <location>
        <begin position="2191"/>
        <end position="2203"/>
    </location>
</feature>
<dbReference type="SMART" id="SM00268">
    <property type="entry name" value="ACTIN"/>
    <property type="match status" value="1"/>
</dbReference>
<dbReference type="Gene3D" id="3.30.420.40">
    <property type="match status" value="3"/>
</dbReference>
<protein>
    <submittedName>
        <fullName evidence="5">Uncharacterized protein</fullName>
    </submittedName>
</protein>
<name>W4G685_APHAT</name>
<dbReference type="RefSeq" id="XP_009836106.1">
    <property type="nucleotide sequence ID" value="XM_009837804.1"/>
</dbReference>
<organism evidence="5">
    <name type="scientific">Aphanomyces astaci</name>
    <name type="common">Crayfish plague agent</name>
    <dbReference type="NCBI Taxonomy" id="112090"/>
    <lineage>
        <taxon>Eukaryota</taxon>
        <taxon>Sar</taxon>
        <taxon>Stramenopiles</taxon>
        <taxon>Oomycota</taxon>
        <taxon>Saprolegniomycetes</taxon>
        <taxon>Saprolegniales</taxon>
        <taxon>Verrucalvaceae</taxon>
        <taxon>Aphanomyces</taxon>
    </lineage>
</organism>
<dbReference type="PANTHER" id="PTHR23159:SF31">
    <property type="entry name" value="CENTROSOME-ASSOCIATED PROTEIN CEP250 ISOFORM X1"/>
    <property type="match status" value="1"/>
</dbReference>
<feature type="compositionally biased region" description="Low complexity" evidence="4">
    <location>
        <begin position="1552"/>
        <end position="1569"/>
    </location>
</feature>
<feature type="region of interest" description="Disordered" evidence="4">
    <location>
        <begin position="2177"/>
        <end position="2209"/>
    </location>
</feature>
<reference evidence="5" key="1">
    <citation type="submission" date="2013-12" db="EMBL/GenBank/DDBJ databases">
        <title>The Genome Sequence of Aphanomyces astaci APO3.</title>
        <authorList>
            <consortium name="The Broad Institute Genomics Platform"/>
            <person name="Russ C."/>
            <person name="Tyler B."/>
            <person name="van West P."/>
            <person name="Dieguez-Uribeondo J."/>
            <person name="Young S.K."/>
            <person name="Zeng Q."/>
            <person name="Gargeya S."/>
            <person name="Fitzgerald M."/>
            <person name="Abouelleil A."/>
            <person name="Alvarado L."/>
            <person name="Chapman S.B."/>
            <person name="Gainer-Dewar J."/>
            <person name="Goldberg J."/>
            <person name="Griggs A."/>
            <person name="Gujja S."/>
            <person name="Hansen M."/>
            <person name="Howarth C."/>
            <person name="Imamovic A."/>
            <person name="Ireland A."/>
            <person name="Larimer J."/>
            <person name="McCowan C."/>
            <person name="Murphy C."/>
            <person name="Pearson M."/>
            <person name="Poon T.W."/>
            <person name="Priest M."/>
            <person name="Roberts A."/>
            <person name="Saif S."/>
            <person name="Shea T."/>
            <person name="Sykes S."/>
            <person name="Wortman J."/>
            <person name="Nusbaum C."/>
            <person name="Birren B."/>
        </authorList>
    </citation>
    <scope>NUCLEOTIDE SEQUENCE [LARGE SCALE GENOMIC DNA]</scope>
    <source>
        <strain evidence="5">APO3</strain>
    </source>
</reference>
<dbReference type="GeneID" id="20813011"/>
<dbReference type="STRING" id="112090.W4G685"/>
<feature type="region of interest" description="Disordered" evidence="4">
    <location>
        <begin position="2093"/>
        <end position="2125"/>
    </location>
</feature>
<dbReference type="EMBL" id="KI913144">
    <property type="protein sequence ID" value="ETV74448.1"/>
    <property type="molecule type" value="Genomic_DNA"/>
</dbReference>
<gene>
    <name evidence="5" type="ORF">H257_11015</name>
</gene>
<accession>W4G685</accession>
<feature type="region of interest" description="Disordered" evidence="4">
    <location>
        <begin position="1550"/>
        <end position="1569"/>
    </location>
</feature>
<keyword evidence="3" id="KW-0175">Coiled coil</keyword>
<dbReference type="OrthoDB" id="77163at2759"/>
<dbReference type="InterPro" id="IPR043129">
    <property type="entry name" value="ATPase_NBD"/>
</dbReference>
<feature type="coiled-coil region" evidence="3">
    <location>
        <begin position="1350"/>
        <end position="1395"/>
    </location>
</feature>
<dbReference type="Gene3D" id="3.90.640.10">
    <property type="entry name" value="Actin, Chain A, domain 4"/>
    <property type="match status" value="1"/>
</dbReference>
<dbReference type="PANTHER" id="PTHR23159">
    <property type="entry name" value="CENTROSOMAL PROTEIN 2"/>
    <property type="match status" value="1"/>
</dbReference>
<dbReference type="Pfam" id="PF00022">
    <property type="entry name" value="Actin"/>
    <property type="match status" value="2"/>
</dbReference>
<evidence type="ECO:0000256" key="2">
    <source>
        <dbReference type="RuleBase" id="RU000487"/>
    </source>
</evidence>
<sequence length="2670" mass="297181">MNNADNDTNAEIQQLLREMHNMSSKKNPATHHPTALTYHGPRPAKSSPKTKKKASSTVHSHVHGKPLDLPHSGASSAVVDLPRNHGNLSFVQQLQVKYNQVKHALAIQHAQCGDLQAMVADLAAAKSHHTTQVATLEAALASRDREIHTLRDHVHDLYSVQQSLRAESLHKDIQLQQLQQQQRAAFVDDCHSCVCHSNAPSIAWSNHPVDAAAVVVPTTSCSSSSMPVDSSPVVHTLRVELQGLESQVACQSAELARVQKALGEAIDQSQVVEDAMRQWAAALALPTNNQSMEGGNNDETMHGLALVNLLNDAITVHVQRPPPLEPYSALQSRAVHPLTTNEPDDRALNDVTGGGQEGQMPQWLADALATVEDSMDEASHALDMEVLQMELASLRRSLQQKDDELDAFELMVDSMQGQVSALATHRDLVEERGGVQSNAVMDMLLQVIYNNQDEPEEGEHQRDVEVGNPDSCDEETLTTKEEQIQRNETWDHVEVYGTVPLDTQDMTLTLQLGIARSDEYTPRDDDVDGNREQRVVHSLLQNAIHVLCSSTTSSSISNDQTANVPLEATATHLLEQVTAHQRQFELLQEEVTATKLALDSKSTRLTQLVDEHASLSVRSEALEGELVQRMTDIGVLEHRLLDKQVTTTSLTRELSAATNALETLGHDSATLQAELLHQSRELADVRQRFQYVCSHLQADMAAFCAKSSVCHLLANDLVLGTVSSEKDSSMSSDIFLRNPDCLVEHTTDECGSALLGAFAAFKERVAGQLYSLEHDVETFKGRLSHAKATTAETVRYYEDQRAVIQAQEAAQALVHKDKDAMLSDRDDLIAQLRMDLETKVDASRSLTALVERELAACKHENHTLTTSVREITSEIVVLQGKLAAQSTCTARQQTARELQLQLAQGTTQSQRLLQVGRTTHQPLLATALRYCGESTDELMVAHTLDRVVLMCEWHGMFSALQQELASTKAQCHTLTSNLARDRNELDQCRQQLVQTREELTVAHEMQATHQDVMNMTTEMLKMNEDALEQSVAWVKLEAAESEKSICALILDKLVLQVQSIHDHEQHDLELSMAVDEWKQAYHDIENHGHDDHRQWNHMDTIQSRSSDRRSALSEAVNINAVVESAGFHQVLLGLKRCVVQEYARQKAVWMDSCRYLHDKVDAATRVSEQLREQCTSYETQLTSEREQHQYLARGWEDQHGQVEREVRHLESQLLDQATVHQHMVRTLECQQEHLKAECHTYESQVLELQTRLSQLEVEYTKKNQAQLRQETEQHDAVVRALECQLDHVNLACQTLNSKLLQQHEQHQLLVLDMEHRQEQLQAECSGWKTRLVDLSDQHQHIVNDLERRQAQLLQVECSNWEAKVAEKSEQHLAQVEALECQLEQLQDERRLTESHVGAQIDQHRRLVCDLQCRQDQIHQLEMEMATKQHEVGALLSALAASDSAKTLLQERCDAANAQSLLEVAACRSECQHLKTLLDQNRIEYDTFKADRLANEATLVASLQTEFKTLESTYEAQVEHWKTRVQSKDRTVSRLQHALWAMQLESELSLFQSKSSPSPTTTSVEDSPSPTLLVQGTPYHDDELIAVPQIADSFLKLGDDKTCQGGVFPQLEPTKRRRNNHRDSLWAIHQWRSAALEMEVQQEQYEMTLATSFQANETKSNQWQRTVEHNQAQYELATEQLKQQLDLAQTIASQKGKDSAKWVHALRSVQLEMDGALDRYQQVAHQVKTLTSLNDMHLRTIDDLAAKNKLLEGKSSALANQLAELSTLLTNERATVGSLRQREADSTAQLENQLQHRLSQCESQRGELDRLHTALIVESKASQERKQVEGKCAPLKSTNGTLQVERTASQCRIQHKRELKWRHYVQSMQLELDGCFPTAPSSAILHDAHTLLDPRTSTPHSVVTRAKAEMSQSRLNIADSARGLSRPSQSTMMMPHDLEWTWQVHEQVLDERTKQVHSLQAQLAMATSSPPMSPTSTTDPRLTSLKRRLDAATAENHALCTRLTDLTLDNHRLTVDLLDMRASVAAAESVEIPPTPTESPQRTDHPTTQTIPELLQCHFDTATAENDALRAQLRDLTLENHRVTVKLSENDKKTLSVAQATRHVAPTTQTPESASGRRQDSGTQTAESGLQVVVESGSETAEEPDGVDAATDEHHALCWLSTAQLSLDHHSCLMQDLRGGSNTQPTESGGNTVVESESESATPESTDREFASSNDVHAMYLSIPEAIDVPLITWKALANHIEELLSHTATVVAAIKQRPQQRRCLVGRLKRRLVMTLHTHDQHDPTASHPVVDVVHGLTSLGRLLATLLDPCTTTRATSFYTSVSIRSRRDTPFLTSLSTAAAPRRPVHRPLLHPSSSSIDAATTSFNGGGIVLLDVGATQVRASLLPLLYGTTTMSSPPSILRFENSTLDDKNDVAGKVAKALEWLGLSAAHLPFVKVVLLHKPRLEPSRKEHLTTLLLQGFQLQGVNLTTHTQVALTGHTGLVVDIGHTSTYLVPVFEDMVLEHAVVTLDGGGSAVASHILAHIRHTNPMKCFQAVSGTAHLAEIERSLMEGRREDDWPASISDVFFQGSVDLAMAVRACVKHCDPFLHPALFGNIVLTGGAAALPGLADRLKMELLANSTAAQEVHVQVVTNVFDGAASHAKNLSPYKWVLQEDFRLHGARIVHAKCF</sequence>
<comment type="similarity">
    <text evidence="2">Belongs to the actin family.</text>
</comment>
<evidence type="ECO:0000313" key="5">
    <source>
        <dbReference type="EMBL" id="ETV74448.1"/>
    </source>
</evidence>
<comment type="catalytic activity">
    <reaction evidence="1">
        <text>ATP + H2O = ADP + phosphate + H(+)</text>
        <dbReference type="Rhea" id="RHEA:13065"/>
        <dbReference type="ChEBI" id="CHEBI:15377"/>
        <dbReference type="ChEBI" id="CHEBI:15378"/>
        <dbReference type="ChEBI" id="CHEBI:30616"/>
        <dbReference type="ChEBI" id="CHEBI:43474"/>
        <dbReference type="ChEBI" id="CHEBI:456216"/>
    </reaction>
</comment>
<evidence type="ECO:0000256" key="3">
    <source>
        <dbReference type="SAM" id="Coils"/>
    </source>
</evidence>
<proteinExistence type="inferred from homology"/>
<feature type="compositionally biased region" description="Polar residues" evidence="4">
    <location>
        <begin position="2179"/>
        <end position="2190"/>
    </location>
</feature>
<feature type="region of interest" description="Disordered" evidence="4">
    <location>
        <begin position="455"/>
        <end position="474"/>
    </location>
</feature>
<dbReference type="InterPro" id="IPR004000">
    <property type="entry name" value="Actin"/>
</dbReference>
<dbReference type="VEuPathDB" id="FungiDB:H257_11015"/>